<dbReference type="Proteomes" id="UP000003503">
    <property type="component" value="Unassembled WGS sequence"/>
</dbReference>
<dbReference type="PANTHER" id="PTHR43864">
    <property type="entry name" value="HYPOXANTHINE/GUANINE PHOSPHORIBOSYLTRANSFERASE"/>
    <property type="match status" value="1"/>
</dbReference>
<dbReference type="InterPro" id="IPR010079">
    <property type="entry name" value="Xanthine_PRibTrfase"/>
</dbReference>
<dbReference type="Gene3D" id="3.40.50.2020">
    <property type="match status" value="1"/>
</dbReference>
<dbReference type="InterPro" id="IPR029057">
    <property type="entry name" value="PRTase-like"/>
</dbReference>
<feature type="domain" description="Phosphoribosyltransferase" evidence="8">
    <location>
        <begin position="39"/>
        <end position="157"/>
    </location>
</feature>
<dbReference type="GO" id="GO:0032265">
    <property type="term" value="P:XMP salvage"/>
    <property type="evidence" value="ECO:0007669"/>
    <property type="project" value="UniProtKB-UniRule"/>
</dbReference>
<dbReference type="InterPro" id="IPR000836">
    <property type="entry name" value="PRTase_dom"/>
</dbReference>
<dbReference type="Pfam" id="PF00156">
    <property type="entry name" value="Pribosyltran"/>
    <property type="match status" value="1"/>
</dbReference>
<dbReference type="NCBIfam" id="TIGR01744">
    <property type="entry name" value="XPRTase"/>
    <property type="match status" value="1"/>
</dbReference>
<keyword evidence="1 5" id="KW-0963">Cytoplasm</keyword>
<comment type="subcellular location">
    <subcellularLocation>
        <location evidence="5">Cytoplasm</location>
    </subcellularLocation>
</comment>
<keyword evidence="4 5" id="KW-0660">Purine salvage</keyword>
<keyword evidence="3 5" id="KW-0808">Transferase</keyword>
<comment type="similarity">
    <text evidence="5">Belongs to the purine/pyrimidine phosphoribosyltransferase family. Xpt subfamily.</text>
</comment>
<name>F2BXA8_9FIRM</name>
<dbReference type="GO" id="GO:0006166">
    <property type="term" value="P:purine ribonucleoside salvage"/>
    <property type="evidence" value="ECO:0007669"/>
    <property type="project" value="UniProtKB-KW"/>
</dbReference>
<feature type="binding site" evidence="5">
    <location>
        <begin position="128"/>
        <end position="132"/>
    </location>
    <ligand>
        <name>5-phospho-alpha-D-ribose 1-diphosphate</name>
        <dbReference type="ChEBI" id="CHEBI:58017"/>
    </ligand>
</feature>
<dbReference type="GO" id="GO:0000310">
    <property type="term" value="F:xanthine phosphoribosyltransferase activity"/>
    <property type="evidence" value="ECO:0007669"/>
    <property type="project" value="UniProtKB-UniRule"/>
</dbReference>
<feature type="binding site" evidence="5">
    <location>
        <position position="27"/>
    </location>
    <ligand>
        <name>xanthine</name>
        <dbReference type="ChEBI" id="CHEBI:17712"/>
    </ligand>
</feature>
<gene>
    <name evidence="5 9" type="primary">xpt</name>
    <name evidence="9" type="ORF">HMPREF9083_0788</name>
</gene>
<dbReference type="eggNOG" id="COG0503">
    <property type="taxonomic scope" value="Bacteria"/>
</dbReference>
<accession>F2BXA8</accession>
<feature type="binding site" evidence="5">
    <location>
        <position position="156"/>
    </location>
    <ligand>
        <name>xanthine</name>
        <dbReference type="ChEBI" id="CHEBI:17712"/>
    </ligand>
</feature>
<keyword evidence="7" id="KW-0812">Transmembrane</keyword>
<dbReference type="HAMAP" id="MF_01184">
    <property type="entry name" value="XPRTase"/>
    <property type="match status" value="1"/>
</dbReference>
<dbReference type="InterPro" id="IPR050118">
    <property type="entry name" value="Pur/Pyrimidine_PRTase"/>
</dbReference>
<protein>
    <recommendedName>
        <fullName evidence="5 6">Xanthine phosphoribosyltransferase</fullName>
        <shortName evidence="5">XPRTase</shortName>
        <ecNumber evidence="5 6">2.4.2.22</ecNumber>
    </recommendedName>
</protein>
<dbReference type="NCBIfam" id="NF006671">
    <property type="entry name" value="PRK09219.1"/>
    <property type="match status" value="1"/>
</dbReference>
<sequence length="190" mass="20889">MDLLKQRILNEGTVLPGNILKVDSFLNHQIDTHLAMEMGKEFAKVFSDCKIDRVLTIEASGIAIGFATALSIGVPLVFAKKTRSAVMNDLMYSTEVESFTKKKTNTVFVSKRFLPKGENVLIVDDFLATGAASLGLTRLVEMAGSTVAGIGIAVEKSFQVGRQRLEEDGYRIESLARIRSIENLQVSFEE</sequence>
<comment type="function">
    <text evidence="5">Converts the preformed base xanthine, a product of nucleic acid breakdown, to xanthosine 5'-monophosphate (XMP), so it can be reused for RNA or DNA synthesis.</text>
</comment>
<dbReference type="HOGENOM" id="CLU_099015_0_0_9"/>
<proteinExistence type="inferred from homology"/>
<feature type="binding site" evidence="5">
    <location>
        <position position="20"/>
    </location>
    <ligand>
        <name>xanthine</name>
        <dbReference type="ChEBI" id="CHEBI:17712"/>
    </ligand>
</feature>
<dbReference type="PANTHER" id="PTHR43864:SF1">
    <property type="entry name" value="XANTHINE PHOSPHORIBOSYLTRANSFERASE"/>
    <property type="match status" value="1"/>
</dbReference>
<organism evidence="9 10">
    <name type="scientific">Dialister micraerophilus DSM 19965</name>
    <dbReference type="NCBI Taxonomy" id="888062"/>
    <lineage>
        <taxon>Bacteria</taxon>
        <taxon>Bacillati</taxon>
        <taxon>Bacillota</taxon>
        <taxon>Negativicutes</taxon>
        <taxon>Veillonellales</taxon>
        <taxon>Veillonellaceae</taxon>
        <taxon>Dialister</taxon>
    </lineage>
</organism>
<dbReference type="EC" id="2.4.2.22" evidence="5 6"/>
<dbReference type="RefSeq" id="WP_007556095.1">
    <property type="nucleotide sequence ID" value="NZ_GL878519.1"/>
</dbReference>
<evidence type="ECO:0000256" key="5">
    <source>
        <dbReference type="HAMAP-Rule" id="MF_01184"/>
    </source>
</evidence>
<comment type="catalytic activity">
    <reaction evidence="5">
        <text>XMP + diphosphate = xanthine + 5-phospho-alpha-D-ribose 1-diphosphate</text>
        <dbReference type="Rhea" id="RHEA:10800"/>
        <dbReference type="ChEBI" id="CHEBI:17712"/>
        <dbReference type="ChEBI" id="CHEBI:33019"/>
        <dbReference type="ChEBI" id="CHEBI:57464"/>
        <dbReference type="ChEBI" id="CHEBI:58017"/>
        <dbReference type="EC" id="2.4.2.22"/>
    </reaction>
</comment>
<reference evidence="9 10" key="1">
    <citation type="submission" date="2011-02" db="EMBL/GenBank/DDBJ databases">
        <authorList>
            <person name="Muzny D."/>
            <person name="Qin X."/>
            <person name="Deng J."/>
            <person name="Jiang H."/>
            <person name="Liu Y."/>
            <person name="Qu J."/>
            <person name="Song X.-Z."/>
            <person name="Zhang L."/>
            <person name="Thornton R."/>
            <person name="Coyle M."/>
            <person name="Francisco L."/>
            <person name="Jackson L."/>
            <person name="Javaid M."/>
            <person name="Korchina V."/>
            <person name="Kovar C."/>
            <person name="Mata R."/>
            <person name="Mathew T."/>
            <person name="Ngo R."/>
            <person name="Nguyen L."/>
            <person name="Nguyen N."/>
            <person name="Okwuonu G."/>
            <person name="Ongeri F."/>
            <person name="Pham C."/>
            <person name="Simmons D."/>
            <person name="Wilczek-Boney K."/>
            <person name="Hale W."/>
            <person name="Jakkamsetti A."/>
            <person name="Pham P."/>
            <person name="Ruth R."/>
            <person name="San Lucas F."/>
            <person name="Warren J."/>
            <person name="Zhang J."/>
            <person name="Zhao Z."/>
            <person name="Zhou C."/>
            <person name="Zhu D."/>
            <person name="Lee S."/>
            <person name="Bess C."/>
            <person name="Blankenburg K."/>
            <person name="Forbes L."/>
            <person name="Fu Q."/>
            <person name="Gubbala S."/>
            <person name="Hirani K."/>
            <person name="Jayaseelan J.C."/>
            <person name="Lara F."/>
            <person name="Munidasa M."/>
            <person name="Palculict T."/>
            <person name="Patil S."/>
            <person name="Pu L.-L."/>
            <person name="Saada N."/>
            <person name="Tang L."/>
            <person name="Weissenberger G."/>
            <person name="Zhu Y."/>
            <person name="Hemphill L."/>
            <person name="Shang Y."/>
            <person name="Youmans B."/>
            <person name="Ayvaz T."/>
            <person name="Ross M."/>
            <person name="Santibanez J."/>
            <person name="Aqrawi P."/>
            <person name="Gross S."/>
            <person name="Joshi V."/>
            <person name="Fowler G."/>
            <person name="Nazareth L."/>
            <person name="Reid J."/>
            <person name="Worley K."/>
            <person name="Petrosino J."/>
            <person name="Highlander S."/>
            <person name="Gibbs R."/>
        </authorList>
    </citation>
    <scope>NUCLEOTIDE SEQUENCE [LARGE SCALE GENOMIC DNA]</scope>
    <source>
        <strain evidence="9 10">DSM 19965</strain>
    </source>
</reference>
<dbReference type="CDD" id="cd06223">
    <property type="entry name" value="PRTases_typeI"/>
    <property type="match status" value="1"/>
</dbReference>
<dbReference type="EMBL" id="AFBB01000016">
    <property type="protein sequence ID" value="EGF13665.1"/>
    <property type="molecule type" value="Genomic_DNA"/>
</dbReference>
<comment type="caution">
    <text evidence="9">The sequence shown here is derived from an EMBL/GenBank/DDBJ whole genome shotgun (WGS) entry which is preliminary data.</text>
</comment>
<comment type="subunit">
    <text evidence="5">Homodimer.</text>
</comment>
<dbReference type="GO" id="GO:0046110">
    <property type="term" value="P:xanthine metabolic process"/>
    <property type="evidence" value="ECO:0007669"/>
    <property type="project" value="UniProtKB-UniRule"/>
</dbReference>
<evidence type="ECO:0000256" key="7">
    <source>
        <dbReference type="SAM" id="Phobius"/>
    </source>
</evidence>
<dbReference type="SUPFAM" id="SSF53271">
    <property type="entry name" value="PRTase-like"/>
    <property type="match status" value="1"/>
</dbReference>
<keyword evidence="7" id="KW-0472">Membrane</keyword>
<evidence type="ECO:0000256" key="1">
    <source>
        <dbReference type="ARBA" id="ARBA00022490"/>
    </source>
</evidence>
<evidence type="ECO:0000256" key="2">
    <source>
        <dbReference type="ARBA" id="ARBA00022676"/>
    </source>
</evidence>
<evidence type="ECO:0000313" key="10">
    <source>
        <dbReference type="Proteomes" id="UP000003503"/>
    </source>
</evidence>
<dbReference type="AlphaFoldDB" id="F2BXA8"/>
<evidence type="ECO:0000256" key="4">
    <source>
        <dbReference type="ARBA" id="ARBA00022726"/>
    </source>
</evidence>
<keyword evidence="10" id="KW-1185">Reference proteome</keyword>
<dbReference type="GO" id="GO:0005737">
    <property type="term" value="C:cytoplasm"/>
    <property type="evidence" value="ECO:0007669"/>
    <property type="project" value="UniProtKB-SubCell"/>
</dbReference>
<dbReference type="STRING" id="888062.HMPREF9083_0788"/>
<comment type="pathway">
    <text evidence="5">Purine metabolism; XMP biosynthesis via salvage pathway; XMP from xanthine: step 1/1.</text>
</comment>
<evidence type="ECO:0000256" key="6">
    <source>
        <dbReference type="NCBIfam" id="TIGR01744"/>
    </source>
</evidence>
<feature type="transmembrane region" description="Helical" evidence="7">
    <location>
        <begin position="60"/>
        <end position="79"/>
    </location>
</feature>
<keyword evidence="7" id="KW-1133">Transmembrane helix</keyword>
<evidence type="ECO:0000259" key="8">
    <source>
        <dbReference type="Pfam" id="PF00156"/>
    </source>
</evidence>
<dbReference type="UniPathway" id="UPA00602">
    <property type="reaction ID" value="UER00658"/>
</dbReference>
<evidence type="ECO:0000313" key="9">
    <source>
        <dbReference type="EMBL" id="EGF13665.1"/>
    </source>
</evidence>
<keyword evidence="2 5" id="KW-0328">Glycosyltransferase</keyword>
<evidence type="ECO:0000256" key="3">
    <source>
        <dbReference type="ARBA" id="ARBA00022679"/>
    </source>
</evidence>